<dbReference type="PANTHER" id="PTHR33710">
    <property type="entry name" value="BNAC02G09200D PROTEIN"/>
    <property type="match status" value="1"/>
</dbReference>
<protein>
    <recommendedName>
        <fullName evidence="1">Endonuclease/exonuclease/phosphatase domain-containing protein</fullName>
    </recommendedName>
</protein>
<dbReference type="InterPro" id="IPR005135">
    <property type="entry name" value="Endo/exonuclease/phosphatase"/>
</dbReference>
<dbReference type="Gene3D" id="3.60.10.10">
    <property type="entry name" value="Endonuclease/exonuclease/phosphatase"/>
    <property type="match status" value="1"/>
</dbReference>
<sequence>MDNGELFRFTGVYDHTNPALQHQLWDMLKRVKSKVNEGWIVGGDFNAILNSSKKEGGRRKSKTAMDNFRDIMEELNLNDVKTNNGWFTWTNNRDGSRLIKERLDRFFISDAIIEKMSFLTSYIVRQSKSDHEAILLDLYGSKPKERKGCNLLEKMQLIKEKLGPWQYKRYRRLKNNIRGLEKEIHNLMDGLINASSMNLLKNVRGNPNTPDPQRTTLSRKLKMKVVDNIDGYFGLPISVGKKKSAAFKSILDRTANRVNSWVWWEGKEKNRCWNMLAWDRMCFPKGMGGMGFSDLRRFNVALLGRQVWRLMSCRDTLCYRVLSAKYFSDGDVLHPKQVDKPSFTWQSITKAASWMYEGFGWNVGNGRLIDIWQDNWGIEGLIGDSIRLDRREIQENKAYDLMNLEKDGWNDRRIREIYGHDILPTYEKISCIRREFNSICLRCGREKDTLIHALKDCPRARAVLEYGGLNHKLLKGCYNRCVDWVEDAARVLDKKALSNFITILWNIWNSRNSKVFREVEEEPKGIWDRAALLTRDFRIFNLMEKPMIPKPVVERSWQNPEPGVVKINFDASVHDKMACYGLVARDADGFVHGGRAGVVKKDFKIDWAEMLAME</sequence>
<dbReference type="Pfam" id="PF03372">
    <property type="entry name" value="Exo_endo_phos"/>
    <property type="match status" value="1"/>
</dbReference>
<dbReference type="PANTHER" id="PTHR33710:SF64">
    <property type="entry name" value="ENDONUCLEASE_EXONUCLEASE_PHOSPHATASE DOMAIN-CONTAINING PROTEIN"/>
    <property type="match status" value="1"/>
</dbReference>
<dbReference type="InterPro" id="IPR036691">
    <property type="entry name" value="Endo/exonu/phosph_ase_sf"/>
</dbReference>
<dbReference type="EMBL" id="JABEZW010229330">
    <property type="protein sequence ID" value="MBA0789336.1"/>
    <property type="molecule type" value="Genomic_DNA"/>
</dbReference>
<reference evidence="2 3" key="1">
    <citation type="journal article" date="2019" name="Genome Biol. Evol.">
        <title>Insights into the evolution of the New World diploid cottons (Gossypium, subgenus Houzingenia) based on genome sequencing.</title>
        <authorList>
            <person name="Grover C.E."/>
            <person name="Arick M.A. 2nd"/>
            <person name="Thrash A."/>
            <person name="Conover J.L."/>
            <person name="Sanders W.S."/>
            <person name="Peterson D.G."/>
            <person name="Frelichowski J.E."/>
            <person name="Scheffler J.A."/>
            <person name="Scheffler B.E."/>
            <person name="Wendel J.F."/>
        </authorList>
    </citation>
    <scope>NUCLEOTIDE SEQUENCE [LARGE SCALE GENOMIC DNA]</scope>
    <source>
        <strain evidence="2">8</strain>
        <tissue evidence="2">Leaf</tissue>
    </source>
</reference>
<keyword evidence="3" id="KW-1185">Reference proteome</keyword>
<gene>
    <name evidence="2" type="ORF">Gotri_000134</name>
</gene>
<dbReference type="GO" id="GO:0003824">
    <property type="term" value="F:catalytic activity"/>
    <property type="evidence" value="ECO:0007669"/>
    <property type="project" value="InterPro"/>
</dbReference>
<dbReference type="SUPFAM" id="SSF56219">
    <property type="entry name" value="DNase I-like"/>
    <property type="match status" value="1"/>
</dbReference>
<organism evidence="2 3">
    <name type="scientific">Gossypium trilobum</name>
    <dbReference type="NCBI Taxonomy" id="34281"/>
    <lineage>
        <taxon>Eukaryota</taxon>
        <taxon>Viridiplantae</taxon>
        <taxon>Streptophyta</taxon>
        <taxon>Embryophyta</taxon>
        <taxon>Tracheophyta</taxon>
        <taxon>Spermatophyta</taxon>
        <taxon>Magnoliopsida</taxon>
        <taxon>eudicotyledons</taxon>
        <taxon>Gunneridae</taxon>
        <taxon>Pentapetalae</taxon>
        <taxon>rosids</taxon>
        <taxon>malvids</taxon>
        <taxon>Malvales</taxon>
        <taxon>Malvaceae</taxon>
        <taxon>Malvoideae</taxon>
        <taxon>Gossypium</taxon>
    </lineage>
</organism>
<evidence type="ECO:0000313" key="3">
    <source>
        <dbReference type="Proteomes" id="UP000593568"/>
    </source>
</evidence>
<evidence type="ECO:0000259" key="1">
    <source>
        <dbReference type="Pfam" id="PF03372"/>
    </source>
</evidence>
<dbReference type="AlphaFoldDB" id="A0A7J9FVJ5"/>
<evidence type="ECO:0000313" key="2">
    <source>
        <dbReference type="EMBL" id="MBA0789336.1"/>
    </source>
</evidence>
<proteinExistence type="predicted"/>
<dbReference type="Proteomes" id="UP000593568">
    <property type="component" value="Unassembled WGS sequence"/>
</dbReference>
<feature type="domain" description="Endonuclease/exonuclease/phosphatase" evidence="1">
    <location>
        <begin position="12"/>
        <end position="110"/>
    </location>
</feature>
<name>A0A7J9FVJ5_9ROSI</name>
<comment type="caution">
    <text evidence="2">The sequence shown here is derived from an EMBL/GenBank/DDBJ whole genome shotgun (WGS) entry which is preliminary data.</text>
</comment>
<accession>A0A7J9FVJ5</accession>